<proteinExistence type="predicted"/>
<evidence type="ECO:0000313" key="2">
    <source>
        <dbReference type="Proteomes" id="UP001168128"/>
    </source>
</evidence>
<dbReference type="Gene3D" id="2.60.40.1120">
    <property type="entry name" value="Carboxypeptidase-like, regulatory domain"/>
    <property type="match status" value="1"/>
</dbReference>
<keyword evidence="2" id="KW-1185">Reference proteome</keyword>
<gene>
    <name evidence="1" type="ORF">QWT87_18915</name>
</gene>
<name>A0ABT8UA75_9FLAO</name>
<protein>
    <submittedName>
        <fullName evidence="1">Carboxypeptidase-like regulatory domain-containing protein</fullName>
    </submittedName>
</protein>
<evidence type="ECO:0000313" key="1">
    <source>
        <dbReference type="EMBL" id="MDO3426955.1"/>
    </source>
</evidence>
<dbReference type="RefSeq" id="WP_302718056.1">
    <property type="nucleotide sequence ID" value="NZ_JAULSJ010000042.1"/>
</dbReference>
<dbReference type="EMBL" id="JAULSJ010000042">
    <property type="protein sequence ID" value="MDO3426955.1"/>
    <property type="molecule type" value="Genomic_DNA"/>
</dbReference>
<dbReference type="Proteomes" id="UP001168128">
    <property type="component" value="Unassembled WGS sequence"/>
</dbReference>
<reference evidence="1" key="1">
    <citation type="submission" date="2023-07" db="EMBL/GenBank/DDBJ databases">
        <title>AMR profile of multidrug- resistance Chryseobacterium gambrini related strain.</title>
        <authorList>
            <person name="Kirdat K."/>
            <person name="Bhatt A."/>
            <person name="Kuyare S."/>
            <person name="Yadav A."/>
        </authorList>
    </citation>
    <scope>NUCLEOTIDE SEQUENCE</scope>
    <source>
        <strain evidence="1">APV-1</strain>
    </source>
</reference>
<comment type="caution">
    <text evidence="1">The sequence shown here is derived from an EMBL/GenBank/DDBJ whole genome shotgun (WGS) entry which is preliminary data.</text>
</comment>
<accession>A0ABT8UA75</accession>
<dbReference type="InterPro" id="IPR008969">
    <property type="entry name" value="CarboxyPept-like_regulatory"/>
</dbReference>
<dbReference type="Pfam" id="PF13715">
    <property type="entry name" value="CarbopepD_reg_2"/>
    <property type="match status" value="1"/>
</dbReference>
<organism evidence="1 2">
    <name type="scientific">Chryseobacterium urinae</name>
    <dbReference type="NCBI Taxonomy" id="3058400"/>
    <lineage>
        <taxon>Bacteria</taxon>
        <taxon>Pseudomonadati</taxon>
        <taxon>Bacteroidota</taxon>
        <taxon>Flavobacteriia</taxon>
        <taxon>Flavobacteriales</taxon>
        <taxon>Weeksellaceae</taxon>
        <taxon>Chryseobacterium group</taxon>
        <taxon>Chryseobacterium</taxon>
    </lineage>
</organism>
<dbReference type="SUPFAM" id="SSF49464">
    <property type="entry name" value="Carboxypeptidase regulatory domain-like"/>
    <property type="match status" value="1"/>
</dbReference>
<sequence>MKKIVTALLLIICNIFYAQIIKGIVTDSMTKKPIPYANIVLINGKGIYSDEIGQFELDIRNSIYDTLKVSTLGYKPKKIPLSGFKNKENVILSIPLDIKVSNIEEVVLSQKKIDYNKKELLGESKEGNVGMTSLIGYETCVYIENSVSEKSGKVKRVYIDLKRRDNVDYVAMFNIKFYKYDETNNKPGEELYSKNIYVNPKNQKYRLWIDVEDYNIRFPKNGICIGVELINTQGKVDKYARFGPMFRYTVSKKNKPITWSNYHNTGWRNGSTGSNMGFVNPMIGLEVLFPSN</sequence>